<accession>A0AAV6ZGR5</accession>
<evidence type="ECO:0000256" key="1">
    <source>
        <dbReference type="SAM" id="MobiDB-lite"/>
    </source>
</evidence>
<dbReference type="AlphaFoldDB" id="A0AAV6ZGR5"/>
<proteinExistence type="predicted"/>
<feature type="compositionally biased region" description="Basic and acidic residues" evidence="1">
    <location>
        <begin position="107"/>
        <end position="125"/>
    </location>
</feature>
<organism evidence="2 3">
    <name type="scientific">Engystomops pustulosus</name>
    <name type="common">Tungara frog</name>
    <name type="synonym">Physalaemus pustulosus</name>
    <dbReference type="NCBI Taxonomy" id="76066"/>
    <lineage>
        <taxon>Eukaryota</taxon>
        <taxon>Metazoa</taxon>
        <taxon>Chordata</taxon>
        <taxon>Craniata</taxon>
        <taxon>Vertebrata</taxon>
        <taxon>Euteleostomi</taxon>
        <taxon>Amphibia</taxon>
        <taxon>Batrachia</taxon>
        <taxon>Anura</taxon>
        <taxon>Neobatrachia</taxon>
        <taxon>Hyloidea</taxon>
        <taxon>Leptodactylidae</taxon>
        <taxon>Leiuperinae</taxon>
        <taxon>Engystomops</taxon>
    </lineage>
</organism>
<evidence type="ECO:0008006" key="4">
    <source>
        <dbReference type="Google" id="ProtNLM"/>
    </source>
</evidence>
<dbReference type="Proteomes" id="UP000824782">
    <property type="component" value="Unassembled WGS sequence"/>
</dbReference>
<protein>
    <recommendedName>
        <fullName evidence="4">BTB/POZ domain-containing protein KCTD8</fullName>
    </recommendedName>
</protein>
<dbReference type="EMBL" id="WNYA01001041">
    <property type="protein sequence ID" value="KAG8546542.1"/>
    <property type="molecule type" value="Genomic_DNA"/>
</dbReference>
<name>A0AAV6ZGR5_ENGPU</name>
<comment type="caution">
    <text evidence="2">The sequence shown here is derived from an EMBL/GenBank/DDBJ whole genome shotgun (WGS) entry which is preliminary data.</text>
</comment>
<evidence type="ECO:0000313" key="2">
    <source>
        <dbReference type="EMBL" id="KAG8546542.1"/>
    </source>
</evidence>
<gene>
    <name evidence="2" type="ORF">GDO81_018702</name>
</gene>
<sequence>MTADATFTREPAAINEIEEKINTIPPLLIAKNKEPDSGKELSSSSLDSHDSVTISTELSNEKTKAEDSSLPQDEIPSIPITLDILHSLNEHDQSKTPGSRRNSMQDLAKENGIESREDPPTQSRERKALEVELVKCIEEFRKIRIPVVFPNKKRHWQNELLRKYDL</sequence>
<feature type="compositionally biased region" description="Polar residues" evidence="1">
    <location>
        <begin position="95"/>
        <end position="105"/>
    </location>
</feature>
<keyword evidence="3" id="KW-1185">Reference proteome</keyword>
<evidence type="ECO:0000313" key="3">
    <source>
        <dbReference type="Proteomes" id="UP000824782"/>
    </source>
</evidence>
<reference evidence="2" key="1">
    <citation type="thesis" date="2020" institute="ProQuest LLC" country="789 East Eisenhower Parkway, Ann Arbor, MI, USA">
        <title>Comparative Genomics and Chromosome Evolution.</title>
        <authorList>
            <person name="Mudd A.B."/>
        </authorList>
    </citation>
    <scope>NUCLEOTIDE SEQUENCE</scope>
    <source>
        <strain evidence="2">237g6f4</strain>
        <tissue evidence="2">Blood</tissue>
    </source>
</reference>
<feature type="region of interest" description="Disordered" evidence="1">
    <location>
        <begin position="18"/>
        <end position="125"/>
    </location>
</feature>